<dbReference type="GO" id="GO:0005634">
    <property type="term" value="C:nucleus"/>
    <property type="evidence" value="ECO:0007669"/>
    <property type="project" value="TreeGrafter"/>
</dbReference>
<feature type="compositionally biased region" description="Basic and acidic residues" evidence="3">
    <location>
        <begin position="105"/>
        <end position="117"/>
    </location>
</feature>
<feature type="compositionally biased region" description="Polar residues" evidence="3">
    <location>
        <begin position="137"/>
        <end position="146"/>
    </location>
</feature>
<dbReference type="InterPro" id="IPR032054">
    <property type="entry name" value="Cdt1_C"/>
</dbReference>
<feature type="compositionally biased region" description="Polar residues" evidence="3">
    <location>
        <begin position="118"/>
        <end position="129"/>
    </location>
</feature>
<dbReference type="SUPFAM" id="SSF46785">
    <property type="entry name" value="Winged helix' DNA-binding domain"/>
    <property type="match status" value="1"/>
</dbReference>
<dbReference type="GO" id="GO:0003677">
    <property type="term" value="F:DNA binding"/>
    <property type="evidence" value="ECO:0007669"/>
    <property type="project" value="InterPro"/>
</dbReference>
<dbReference type="GO" id="GO:0030174">
    <property type="term" value="P:regulation of DNA-templated DNA replication initiation"/>
    <property type="evidence" value="ECO:0007669"/>
    <property type="project" value="InterPro"/>
</dbReference>
<evidence type="ECO:0000313" key="6">
    <source>
        <dbReference type="Proteomes" id="UP001054837"/>
    </source>
</evidence>
<accession>A0AAV4R791</accession>
<dbReference type="CDD" id="cd08767">
    <property type="entry name" value="Cdt1_c"/>
    <property type="match status" value="1"/>
</dbReference>
<dbReference type="Pfam" id="PF16679">
    <property type="entry name" value="CDT1_C"/>
    <property type="match status" value="1"/>
</dbReference>
<comment type="caution">
    <text evidence="5">The sequence shown here is derived from an EMBL/GenBank/DDBJ whole genome shotgun (WGS) entry which is preliminary data.</text>
</comment>
<keyword evidence="2" id="KW-0131">Cell cycle</keyword>
<comment type="similarity">
    <text evidence="1">Belongs to the Cdt1 family.</text>
</comment>
<reference evidence="5 6" key="1">
    <citation type="submission" date="2021-06" db="EMBL/GenBank/DDBJ databases">
        <title>Caerostris darwini draft genome.</title>
        <authorList>
            <person name="Kono N."/>
            <person name="Arakawa K."/>
        </authorList>
    </citation>
    <scope>NUCLEOTIDE SEQUENCE [LARGE SCALE GENOMIC DNA]</scope>
</reference>
<dbReference type="InterPro" id="IPR045173">
    <property type="entry name" value="Cdt1"/>
</dbReference>
<dbReference type="SMART" id="SM01075">
    <property type="entry name" value="CDT1"/>
    <property type="match status" value="1"/>
</dbReference>
<keyword evidence="6" id="KW-1185">Reference proteome</keyword>
<sequence>MAQSTVKQFYNTRKRGKVIEDLKLIEALPNISIDKNCISHSQTVKNLKATEGSKNEKDTLQDVETLKIKPKKTIQKKTSSKTKEKNKKSNAKQTKVTSFYQTESATDKRKVTRKNEELQVNASSCNTQKKNARVQKVCQSPKQSLPSPKELTPSKEKQNVVKDEGTPPKKRFNVVVGKLNSEEDNKNSSLNIATSKFQTSPVRRKLILDDSEDADVSKPIVSNNDTKLLDVGAAEFQNGNKTPSKKEQVFHSPKRIIEEALINQSRAKLLSSTRLDDLKKSLASFNEKAFKIKEFQSNPYKITSVASSSIVNLKASPVKSSLKTSPVKHAYEKFSYLAEPESTTLTLPIKYKVLCEMFRSMDTVVSILYNRKEEITFEKVREGVQKMMKRNFGKNHLGQIVTIYPSAYTLTLKKCLKKTSTGEYKLVISPMISENKDSKDSKSTAFVPMHGQCLINRRKEFNNSILKLVKKYHQEFLTKINFGTVLDDELKHWHPKFALDSVPDVQIAKIPEPPESKISTAKDVLKIIKGSAIKSSKIEDALQKVANKSAGDDNITANIAKTDTKKSALKGICSDLLEKIRARESARCLEIMSRSPDETKKKAMLERLPRIIDILWHYFTSERKGAISINTVVEKIIYSLNSLTMADEVKEHLKLITETFPGWLTFIEIPKGVYLRIDKKRNITEMLANFQH</sequence>
<gene>
    <name evidence="5" type="primary">cdt1</name>
    <name evidence="5" type="ORF">CDAR_419301</name>
</gene>
<organism evidence="5 6">
    <name type="scientific">Caerostris darwini</name>
    <dbReference type="NCBI Taxonomy" id="1538125"/>
    <lineage>
        <taxon>Eukaryota</taxon>
        <taxon>Metazoa</taxon>
        <taxon>Ecdysozoa</taxon>
        <taxon>Arthropoda</taxon>
        <taxon>Chelicerata</taxon>
        <taxon>Arachnida</taxon>
        <taxon>Araneae</taxon>
        <taxon>Araneomorphae</taxon>
        <taxon>Entelegynae</taxon>
        <taxon>Araneoidea</taxon>
        <taxon>Araneidae</taxon>
        <taxon>Caerostris</taxon>
    </lineage>
</organism>
<proteinExistence type="inferred from homology"/>
<dbReference type="GO" id="GO:0000076">
    <property type="term" value="P:DNA replication checkpoint signaling"/>
    <property type="evidence" value="ECO:0007669"/>
    <property type="project" value="TreeGrafter"/>
</dbReference>
<feature type="compositionally biased region" description="Basic and acidic residues" evidence="3">
    <location>
        <begin position="152"/>
        <end position="167"/>
    </location>
</feature>
<dbReference type="Proteomes" id="UP001054837">
    <property type="component" value="Unassembled WGS sequence"/>
</dbReference>
<dbReference type="CDD" id="cd08674">
    <property type="entry name" value="Cdt1_m"/>
    <property type="match status" value="1"/>
</dbReference>
<evidence type="ECO:0000256" key="3">
    <source>
        <dbReference type="SAM" id="MobiDB-lite"/>
    </source>
</evidence>
<feature type="domain" description="CDT1 Geminin-binding" evidence="4">
    <location>
        <begin position="347"/>
        <end position="512"/>
    </location>
</feature>
<dbReference type="EMBL" id="BPLQ01005733">
    <property type="protein sequence ID" value="GIY16861.1"/>
    <property type="molecule type" value="Genomic_DNA"/>
</dbReference>
<feature type="region of interest" description="Disordered" evidence="3">
    <location>
        <begin position="71"/>
        <end position="169"/>
    </location>
</feature>
<evidence type="ECO:0000256" key="1">
    <source>
        <dbReference type="ARBA" id="ARBA00008356"/>
    </source>
</evidence>
<dbReference type="GO" id="GO:0071163">
    <property type="term" value="P:DNA replication preinitiation complex assembly"/>
    <property type="evidence" value="ECO:0007669"/>
    <property type="project" value="InterPro"/>
</dbReference>
<dbReference type="GO" id="GO:0000278">
    <property type="term" value="P:mitotic cell cycle"/>
    <property type="evidence" value="ECO:0007669"/>
    <property type="project" value="TreeGrafter"/>
</dbReference>
<feature type="compositionally biased region" description="Basic residues" evidence="3">
    <location>
        <begin position="71"/>
        <end position="90"/>
    </location>
</feature>
<dbReference type="InterPro" id="IPR036390">
    <property type="entry name" value="WH_DNA-bd_sf"/>
</dbReference>
<dbReference type="PANTHER" id="PTHR28637">
    <property type="entry name" value="DNA REPLICATION FACTOR CDT1"/>
    <property type="match status" value="1"/>
</dbReference>
<dbReference type="PANTHER" id="PTHR28637:SF1">
    <property type="entry name" value="DNA REPLICATION FACTOR CDT1"/>
    <property type="match status" value="1"/>
</dbReference>
<evidence type="ECO:0000259" key="4">
    <source>
        <dbReference type="SMART" id="SM01075"/>
    </source>
</evidence>
<evidence type="ECO:0000256" key="2">
    <source>
        <dbReference type="ARBA" id="ARBA00023306"/>
    </source>
</evidence>
<evidence type="ECO:0000313" key="5">
    <source>
        <dbReference type="EMBL" id="GIY16861.1"/>
    </source>
</evidence>
<dbReference type="Gene3D" id="1.10.10.1420">
    <property type="entry name" value="DNA replication factor Cdt1, C-terminal WH domain"/>
    <property type="match status" value="1"/>
</dbReference>
<dbReference type="InterPro" id="IPR014939">
    <property type="entry name" value="CDT1_Gemini-bd-like"/>
</dbReference>
<dbReference type="InterPro" id="IPR038090">
    <property type="entry name" value="Cdt1_C_WH_dom_sf"/>
</dbReference>
<dbReference type="Pfam" id="PF08839">
    <property type="entry name" value="CDT1"/>
    <property type="match status" value="1"/>
</dbReference>
<protein>
    <submittedName>
        <fullName evidence="5">DNA replication factor Cdt1</fullName>
    </submittedName>
</protein>
<dbReference type="GO" id="GO:0070182">
    <property type="term" value="F:DNA polymerase binding"/>
    <property type="evidence" value="ECO:0007669"/>
    <property type="project" value="TreeGrafter"/>
</dbReference>
<dbReference type="AlphaFoldDB" id="A0AAV4R791"/>
<name>A0AAV4R791_9ARAC</name>